<dbReference type="GO" id="GO:0055036">
    <property type="term" value="C:virion membrane"/>
    <property type="evidence" value="ECO:0007669"/>
    <property type="project" value="UniProtKB-SubCell"/>
</dbReference>
<evidence type="ECO:0000256" key="30">
    <source>
        <dbReference type="SAM" id="MobiDB-lite"/>
    </source>
</evidence>
<dbReference type="Pfam" id="PF00540">
    <property type="entry name" value="Gag_p17"/>
    <property type="match status" value="1"/>
</dbReference>
<keyword evidence="5" id="KW-1032">Host cell membrane</keyword>
<evidence type="ECO:0000256" key="12">
    <source>
        <dbReference type="ARBA" id="ARBA00022707"/>
    </source>
</evidence>
<reference evidence="32" key="1">
    <citation type="journal article" date="2015" name="PLoS ONE">
        <title>High Frequency of Transmitted HIV-1 Gag HLA Class I-Driven Immune Escape Variants but Minimal Immune Selection over the First Year of Clade C Infection.</title>
        <authorList>
            <person name="Gounder K."/>
            <person name="Padayachi N."/>
            <person name="Mann J.K."/>
            <person name="Radebe M."/>
            <person name="Mokgoro M."/>
            <person name="van der Stok M."/>
            <person name="Mkhize L."/>
            <person name="Mncube Z."/>
            <person name="Jaggernath M."/>
            <person name="Reddy T."/>
            <person name="Walker B.D."/>
            <person name="Ndung'u T."/>
        </authorList>
    </citation>
    <scope>NUCLEOTIDE SEQUENCE</scope>
    <source>
        <strain evidence="32">AS2-1037_B7</strain>
    </source>
</reference>
<dbReference type="Gene3D" id="1.20.5.760">
    <property type="entry name" value="Single helix bin"/>
    <property type="match status" value="1"/>
</dbReference>
<dbReference type="GO" id="GO:0020002">
    <property type="term" value="C:host cell plasma membrane"/>
    <property type="evidence" value="ECO:0007669"/>
    <property type="project" value="UniProtKB-SubCell"/>
</dbReference>
<dbReference type="EMBL" id="KM192620">
    <property type="protein sequence ID" value="AJG43253.1"/>
    <property type="molecule type" value="Genomic_DNA"/>
</dbReference>
<dbReference type="FunFam" id="1.10.375.10:FF:000001">
    <property type="entry name" value="Gag polyprotein"/>
    <property type="match status" value="1"/>
</dbReference>
<evidence type="ECO:0000256" key="5">
    <source>
        <dbReference type="ARBA" id="ARBA00022511"/>
    </source>
</evidence>
<comment type="similarity">
    <text evidence="3">Belongs to the primate lentivirus group gag polyprotein family.</text>
</comment>
<keyword evidence="13 28" id="KW-0479">Metal-binding</keyword>
<keyword evidence="23" id="KW-0472">Membrane</keyword>
<dbReference type="InterPro" id="IPR036875">
    <property type="entry name" value="Znf_CCHC_sf"/>
</dbReference>
<dbReference type="InterPro" id="IPR001878">
    <property type="entry name" value="Znf_CCHC"/>
</dbReference>
<dbReference type="InterPro" id="IPR012344">
    <property type="entry name" value="Matrix_HIV/RSV_N"/>
</dbReference>
<sequence>MGARASVLRGEKLDKWEKIRLRPGGKKCYKLKHIVWASRELERFALNPGLLETSEGCRQIMTQLQPALKTGTEELRSLYNTVATLYCVHEKIEVRDTKEALDKIEEEQNKGQQKAQQAKAADSKVSQNYPIVQNLQGQMVHQAISPRTLNAWVKVIEEKAFSPEVIPMFTALSEGATPQDLNTMLNTVGGHQAAMQMLKDTINEEAAEWDRLHPVHAGPIAPGQMREPRGSDIAGTTSTLQEQIAWITGNPAIPVGEIYKRWIILGLNKIVRMYSPVSILDIRQGPKEPFRDYVDRFFKALRAEQATQDVKNWMTETLLVQNANPDCKTILRGLGQGATLEEMMTACQGVGGPGHKARVLAEAMSQANNANIMMQRSNFKGSRKPVKCFNCGKEGHIARNCRAPRKKGCWKCGKEGHQMKDCTERQANFLGRIWPSHKGRPGNFLQSRPEPTAPPRLEPTAPPAESFRFEETTPTPRQEPRDREPLTALKSLFGSDPLSQ</sequence>
<evidence type="ECO:0000256" key="25">
    <source>
        <dbReference type="ARBA" id="ARBA00023288"/>
    </source>
</evidence>
<evidence type="ECO:0000256" key="14">
    <source>
        <dbReference type="ARBA" id="ARBA00022737"/>
    </source>
</evidence>
<dbReference type="SMART" id="SM00343">
    <property type="entry name" value="ZnF_C2HC"/>
    <property type="match status" value="2"/>
</dbReference>
<keyword evidence="8 28" id="KW-1048">Host nucleus</keyword>
<dbReference type="PANTHER" id="PTHR40389:SF3">
    <property type="entry name" value="IGE-BINDING PROTEIN"/>
    <property type="match status" value="1"/>
</dbReference>
<keyword evidence="19" id="KW-1043">Host membrane</keyword>
<keyword evidence="12" id="KW-0519">Myristate</keyword>
<dbReference type="Pfam" id="PF08705">
    <property type="entry name" value="Gag_p6"/>
    <property type="match status" value="1"/>
</dbReference>
<dbReference type="PROSITE" id="PS50158">
    <property type="entry name" value="ZF_CCHC"/>
    <property type="match status" value="2"/>
</dbReference>
<evidence type="ECO:0000256" key="7">
    <source>
        <dbReference type="ARBA" id="ARBA00022561"/>
    </source>
</evidence>
<keyword evidence="29" id="KW-0175">Coiled coil</keyword>
<dbReference type="InterPro" id="IPR008916">
    <property type="entry name" value="Retrov_capsid_C"/>
</dbReference>
<evidence type="ECO:0000256" key="16">
    <source>
        <dbReference type="ARBA" id="ARBA00022771"/>
    </source>
</evidence>
<dbReference type="SUPFAM" id="SSF57756">
    <property type="entry name" value="Retrovirus zinc finger-like domains"/>
    <property type="match status" value="1"/>
</dbReference>
<keyword evidence="15" id="KW-0688">Ribosomal frameshifting</keyword>
<evidence type="ECO:0000313" key="32">
    <source>
        <dbReference type="EMBL" id="AJG43253.1"/>
    </source>
</evidence>
<keyword evidence="21" id="KW-1039">Host endosome</keyword>
<keyword evidence="9 28" id="KW-0945">Host-virus interaction</keyword>
<dbReference type="SUPFAM" id="SSF47943">
    <property type="entry name" value="Retrovirus capsid protein, N-terminal core domain"/>
    <property type="match status" value="1"/>
</dbReference>
<proteinExistence type="inferred from homology"/>
<keyword evidence="7 28" id="KW-0167">Capsid protein</keyword>
<comment type="subcellular location">
    <molecule>Matrix protein p17</molecule>
    <subcellularLocation>
        <location evidence="28">Virion membrane</location>
        <topology evidence="28">Lipid-anchor</topology>
    </subcellularLocation>
    <subcellularLocation>
        <location evidence="28">Host nucleus</location>
    </subcellularLocation>
    <subcellularLocation>
        <location evidence="28">Host cytoplasm</location>
    </subcellularLocation>
</comment>
<evidence type="ECO:0000256" key="17">
    <source>
        <dbReference type="ARBA" id="ARBA00022833"/>
    </source>
</evidence>
<evidence type="ECO:0000256" key="1">
    <source>
        <dbReference type="ARBA" id="ARBA00004425"/>
    </source>
</evidence>
<feature type="domain" description="CCHC-type" evidence="31">
    <location>
        <begin position="409"/>
        <end position="424"/>
    </location>
</feature>
<dbReference type="GO" id="GO:0005198">
    <property type="term" value="F:structural molecule activity"/>
    <property type="evidence" value="ECO:0007669"/>
    <property type="project" value="InterPro"/>
</dbReference>
<dbReference type="Pfam" id="PF19317">
    <property type="entry name" value="Gag_p24_C"/>
    <property type="match status" value="1"/>
</dbReference>
<dbReference type="GO" id="GO:0003723">
    <property type="term" value="F:RNA binding"/>
    <property type="evidence" value="ECO:0007669"/>
    <property type="project" value="UniProtKB-KW"/>
</dbReference>
<evidence type="ECO:0000256" key="27">
    <source>
        <dbReference type="PROSITE-ProRule" id="PRU00047"/>
    </source>
</evidence>
<keyword evidence="11" id="KW-1198">Viral budding</keyword>
<keyword evidence="10" id="KW-1188">Viral release from host cell</keyword>
<dbReference type="InterPro" id="IPR045345">
    <property type="entry name" value="Gag_p24_C"/>
</dbReference>
<evidence type="ECO:0000256" key="13">
    <source>
        <dbReference type="ARBA" id="ARBA00022723"/>
    </source>
</evidence>
<evidence type="ECO:0000256" key="2">
    <source>
        <dbReference type="ARBA" id="ARBA00004560"/>
    </source>
</evidence>
<dbReference type="Gene3D" id="1.10.150.90">
    <property type="entry name" value="Immunodeficiency lentiviruses, gag gene matrix protein p17"/>
    <property type="match status" value="1"/>
</dbReference>
<evidence type="ECO:0000256" key="19">
    <source>
        <dbReference type="ARBA" id="ARBA00022870"/>
    </source>
</evidence>
<keyword evidence="25" id="KW-0449">Lipoprotein</keyword>
<keyword evidence="6" id="KW-0597">Phosphoprotein</keyword>
<accession>A0A0B5L858</accession>
<evidence type="ECO:0000256" key="6">
    <source>
        <dbReference type="ARBA" id="ARBA00022553"/>
    </source>
</evidence>
<dbReference type="InterPro" id="IPR050195">
    <property type="entry name" value="Primate_lentivir_Gag_pol-like"/>
</dbReference>
<evidence type="ECO:0000256" key="22">
    <source>
        <dbReference type="ARBA" id="ARBA00023086"/>
    </source>
</evidence>
<keyword evidence="18 28" id="KW-0946">Virion</keyword>
<dbReference type="PRINTS" id="PR00234">
    <property type="entry name" value="HIV1MATRIX"/>
</dbReference>
<evidence type="ECO:0000256" key="26">
    <source>
        <dbReference type="ARBA" id="ARBA00037826"/>
    </source>
</evidence>
<evidence type="ECO:0000256" key="29">
    <source>
        <dbReference type="SAM" id="Coils"/>
    </source>
</evidence>
<evidence type="ECO:0000256" key="3">
    <source>
        <dbReference type="ARBA" id="ARBA00008364"/>
    </source>
</evidence>
<evidence type="ECO:0000256" key="11">
    <source>
        <dbReference type="ARBA" id="ARBA00022637"/>
    </source>
</evidence>
<evidence type="ECO:0000256" key="21">
    <source>
        <dbReference type="ARBA" id="ARBA00023046"/>
    </source>
</evidence>
<evidence type="ECO:0000256" key="23">
    <source>
        <dbReference type="ARBA" id="ARBA00023136"/>
    </source>
</evidence>
<dbReference type="SUPFAM" id="SSF47353">
    <property type="entry name" value="Retrovirus capsid dimerization domain-like"/>
    <property type="match status" value="1"/>
</dbReference>
<feature type="region of interest" description="Disordered" evidence="30">
    <location>
        <begin position="433"/>
        <end position="500"/>
    </location>
</feature>
<keyword evidence="20 28" id="KW-0694">RNA-binding</keyword>
<dbReference type="GO" id="GO:0019013">
    <property type="term" value="C:viral nucleocapsid"/>
    <property type="evidence" value="ECO:0007669"/>
    <property type="project" value="UniProtKB-KW"/>
</dbReference>
<evidence type="ECO:0000256" key="24">
    <source>
        <dbReference type="ARBA" id="ARBA00023200"/>
    </source>
</evidence>
<dbReference type="Gene3D" id="1.10.375.10">
    <property type="entry name" value="Human Immunodeficiency Virus Type 1 Capsid Protein"/>
    <property type="match status" value="1"/>
</dbReference>
<dbReference type="GO" id="GO:0042025">
    <property type="term" value="C:host cell nucleus"/>
    <property type="evidence" value="ECO:0007669"/>
    <property type="project" value="UniProtKB-SubCell"/>
</dbReference>
<dbReference type="InterPro" id="IPR010999">
    <property type="entry name" value="Retrovr_matrix"/>
</dbReference>
<name>A0A0B5L858_HV1</name>
<organism evidence="32">
    <name type="scientific">Human immunodeficiency virus type 1</name>
    <name type="common">HIV-1</name>
    <dbReference type="NCBI Taxonomy" id="11676"/>
    <lineage>
        <taxon>Viruses</taxon>
        <taxon>Riboviria</taxon>
        <taxon>Pararnavirae</taxon>
        <taxon>Artverviricota</taxon>
        <taxon>Revtraviricetes</taxon>
        <taxon>Ortervirales</taxon>
        <taxon>Retroviridae</taxon>
        <taxon>Orthoretrovirinae</taxon>
        <taxon>Lentivirus</taxon>
        <taxon>Lentivirus humimdef1</taxon>
    </lineage>
</organism>
<feature type="compositionally biased region" description="Pro residues" evidence="30">
    <location>
        <begin position="451"/>
        <end position="462"/>
    </location>
</feature>
<dbReference type="Pfam" id="PF00607">
    <property type="entry name" value="Gag_p24"/>
    <property type="match status" value="1"/>
</dbReference>
<feature type="domain" description="CCHC-type" evidence="31">
    <location>
        <begin position="387"/>
        <end position="402"/>
    </location>
</feature>
<dbReference type="InterPro" id="IPR008919">
    <property type="entry name" value="Retrov_capsid_N"/>
</dbReference>
<evidence type="ECO:0000256" key="20">
    <source>
        <dbReference type="ARBA" id="ARBA00022884"/>
    </source>
</evidence>
<dbReference type="GO" id="GO:0075523">
    <property type="term" value="P:viral translational frameshifting"/>
    <property type="evidence" value="ECO:0007669"/>
    <property type="project" value="UniProtKB-KW"/>
</dbReference>
<dbReference type="Gene3D" id="1.10.1200.30">
    <property type="match status" value="1"/>
</dbReference>
<evidence type="ECO:0000256" key="9">
    <source>
        <dbReference type="ARBA" id="ARBA00022581"/>
    </source>
</evidence>
<dbReference type="Pfam" id="PF00098">
    <property type="entry name" value="zf-CCHC"/>
    <property type="match status" value="2"/>
</dbReference>
<keyword evidence="4" id="KW-1187">Viral budding via the host ESCRT complexes</keyword>
<evidence type="ECO:0000256" key="15">
    <source>
        <dbReference type="ARBA" id="ARBA00022758"/>
    </source>
</evidence>
<gene>
    <name evidence="32" type="primary">gag</name>
</gene>
<dbReference type="InterPro" id="IPR014817">
    <property type="entry name" value="Gag_p6"/>
</dbReference>
<dbReference type="GO" id="GO:0072494">
    <property type="term" value="C:host multivesicular body"/>
    <property type="evidence" value="ECO:0007669"/>
    <property type="project" value="UniProtKB-SubCell"/>
</dbReference>
<keyword evidence="17 28" id="KW-0862">Zinc</keyword>
<dbReference type="Gene3D" id="6.10.250.390">
    <property type="match status" value="1"/>
</dbReference>
<comment type="PTM">
    <molecule>Gag-Pol polyprotein</molecule>
    <text evidence="28">Specific enzymatic cleavages by the viral protease yield mature proteins.</text>
</comment>
<dbReference type="GO" id="GO:0039702">
    <property type="term" value="P:viral budding via host ESCRT complex"/>
    <property type="evidence" value="ECO:0007669"/>
    <property type="project" value="UniProtKB-KW"/>
</dbReference>
<evidence type="ECO:0000256" key="4">
    <source>
        <dbReference type="ARBA" id="ARBA00022462"/>
    </source>
</evidence>
<dbReference type="FunFam" id="4.10.60.10:FF:000001">
    <property type="entry name" value="Gag polyprotein"/>
    <property type="match status" value="1"/>
</dbReference>
<feature type="coiled-coil region" evidence="29">
    <location>
        <begin position="87"/>
        <end position="121"/>
    </location>
</feature>
<dbReference type="GO" id="GO:0008270">
    <property type="term" value="F:zinc ion binding"/>
    <property type="evidence" value="ECO:0007669"/>
    <property type="project" value="UniProtKB-KW"/>
</dbReference>
<dbReference type="PANTHER" id="PTHR40389">
    <property type="entry name" value="ENDOGENOUS RETROVIRUS GROUP K MEMBER 24 GAG POLYPROTEIN-RELATED"/>
    <property type="match status" value="1"/>
</dbReference>
<protein>
    <recommendedName>
        <fullName evidence="28">Gag polyprotein</fullName>
    </recommendedName>
    <component>
        <recommendedName>
            <fullName evidence="28">Matrix protein p17</fullName>
            <shortName evidence="28">MA</shortName>
        </recommendedName>
    </component>
</protein>
<comment type="subcellular location">
    <subcellularLocation>
        <location evidence="1">Host cell membrane</location>
        <topology evidence="1">Lipid-anchor</topology>
    </subcellularLocation>
    <subcellularLocation>
        <location evidence="2">Host endosome</location>
        <location evidence="2">Host multivesicular body</location>
    </subcellularLocation>
    <subcellularLocation>
        <location evidence="26">Virion membrane</location>
        <topology evidence="26">Lipid-anchor</topology>
    </subcellularLocation>
    <subcellularLocation>
        <location evidence="28">Virion</location>
    </subcellularLocation>
    <subcellularLocation>
        <location evidence="28">Host cytoplasm</location>
    </subcellularLocation>
    <subcellularLocation>
        <location evidence="28">Host nucleus</location>
    </subcellularLocation>
</comment>
<dbReference type="SUPFAM" id="SSF47836">
    <property type="entry name" value="Retroviral matrix proteins"/>
    <property type="match status" value="1"/>
</dbReference>
<keyword evidence="14" id="KW-0677">Repeat</keyword>
<evidence type="ECO:0000256" key="18">
    <source>
        <dbReference type="ARBA" id="ARBA00022844"/>
    </source>
</evidence>
<evidence type="ECO:0000256" key="8">
    <source>
        <dbReference type="ARBA" id="ARBA00022562"/>
    </source>
</evidence>
<evidence type="ECO:0000256" key="10">
    <source>
        <dbReference type="ARBA" id="ARBA00022612"/>
    </source>
</evidence>
<evidence type="ECO:0000256" key="28">
    <source>
        <dbReference type="RuleBase" id="RU004487"/>
    </source>
</evidence>
<organismHost>
    <name type="scientific">Homo sapiens</name>
    <name type="common">Human</name>
    <dbReference type="NCBI Taxonomy" id="9606"/>
</organismHost>
<dbReference type="InterPro" id="IPR000071">
    <property type="entry name" value="Lentvrl_matrix_N"/>
</dbReference>
<dbReference type="Gene3D" id="4.10.60.10">
    <property type="entry name" value="Zinc finger, CCHC-type"/>
    <property type="match status" value="1"/>
</dbReference>
<dbReference type="FunFam" id="1.10.1200.30:FF:000001">
    <property type="entry name" value="Gag polyprotein"/>
    <property type="match status" value="1"/>
</dbReference>
<keyword evidence="22 28" id="KW-0543">Viral nucleoprotein</keyword>
<evidence type="ECO:0000259" key="31">
    <source>
        <dbReference type="PROSITE" id="PS50158"/>
    </source>
</evidence>
<keyword evidence="16 27" id="KW-0863">Zinc-finger</keyword>
<keyword evidence="24 28" id="KW-1035">Host cytoplasm</keyword>